<organism evidence="1 2">
    <name type="scientific">Actinokineospora globicatena</name>
    <dbReference type="NCBI Taxonomy" id="103729"/>
    <lineage>
        <taxon>Bacteria</taxon>
        <taxon>Bacillati</taxon>
        <taxon>Actinomycetota</taxon>
        <taxon>Actinomycetes</taxon>
        <taxon>Pseudonocardiales</taxon>
        <taxon>Pseudonocardiaceae</taxon>
        <taxon>Actinokineospora</taxon>
    </lineage>
</organism>
<keyword evidence="2" id="KW-1185">Reference proteome</keyword>
<evidence type="ECO:0000313" key="2">
    <source>
        <dbReference type="Proteomes" id="UP001165042"/>
    </source>
</evidence>
<dbReference type="EMBL" id="BSSD01000008">
    <property type="protein sequence ID" value="GLW94182.1"/>
    <property type="molecule type" value="Genomic_DNA"/>
</dbReference>
<accession>A0A9W6QR83</accession>
<sequence length="80" mass="8234">MPEERRRDAASLWVSFVTSTDAVVASGVDTGSCSVPVEAPADPVASKRAVAAAARMAAVRAMARMGRTFRRGLGVINSGG</sequence>
<gene>
    <name evidence="1" type="ORF">Aglo03_49980</name>
</gene>
<reference evidence="1" key="1">
    <citation type="submission" date="2023-02" db="EMBL/GenBank/DDBJ databases">
        <title>Actinokineospora globicatena NBRC 15670.</title>
        <authorList>
            <person name="Ichikawa N."/>
            <person name="Sato H."/>
            <person name="Tonouchi N."/>
        </authorList>
    </citation>
    <scope>NUCLEOTIDE SEQUENCE</scope>
    <source>
        <strain evidence="1">NBRC 15670</strain>
    </source>
</reference>
<proteinExistence type="predicted"/>
<protein>
    <submittedName>
        <fullName evidence="1">Uncharacterized protein</fullName>
    </submittedName>
</protein>
<name>A0A9W6QR83_9PSEU</name>
<dbReference type="AlphaFoldDB" id="A0A9W6QR83"/>
<comment type="caution">
    <text evidence="1">The sequence shown here is derived from an EMBL/GenBank/DDBJ whole genome shotgun (WGS) entry which is preliminary data.</text>
</comment>
<dbReference type="Proteomes" id="UP001165042">
    <property type="component" value="Unassembled WGS sequence"/>
</dbReference>
<evidence type="ECO:0000313" key="1">
    <source>
        <dbReference type="EMBL" id="GLW94182.1"/>
    </source>
</evidence>